<sequence length="93" mass="10761">MWDDEIGFTDQWKKRLAMKLDSPINGKNDEIGFTLVNSTGDKLLDAANEPIPIEEVYECLRCSKDGISSEDAEKRLEIFRYNKVEEKKEPFAF</sequence>
<evidence type="ECO:0000313" key="2">
    <source>
        <dbReference type="Proteomes" id="UP001055811"/>
    </source>
</evidence>
<organism evidence="1 2">
    <name type="scientific">Cichorium intybus</name>
    <name type="common">Chicory</name>
    <dbReference type="NCBI Taxonomy" id="13427"/>
    <lineage>
        <taxon>Eukaryota</taxon>
        <taxon>Viridiplantae</taxon>
        <taxon>Streptophyta</taxon>
        <taxon>Embryophyta</taxon>
        <taxon>Tracheophyta</taxon>
        <taxon>Spermatophyta</taxon>
        <taxon>Magnoliopsida</taxon>
        <taxon>eudicotyledons</taxon>
        <taxon>Gunneridae</taxon>
        <taxon>Pentapetalae</taxon>
        <taxon>asterids</taxon>
        <taxon>campanulids</taxon>
        <taxon>Asterales</taxon>
        <taxon>Asteraceae</taxon>
        <taxon>Cichorioideae</taxon>
        <taxon>Cichorieae</taxon>
        <taxon>Cichoriinae</taxon>
        <taxon>Cichorium</taxon>
    </lineage>
</organism>
<dbReference type="Proteomes" id="UP001055811">
    <property type="component" value="Linkage Group LG03"/>
</dbReference>
<protein>
    <submittedName>
        <fullName evidence="1">Uncharacterized protein</fullName>
    </submittedName>
</protein>
<proteinExistence type="predicted"/>
<comment type="caution">
    <text evidence="1">The sequence shown here is derived from an EMBL/GenBank/DDBJ whole genome shotgun (WGS) entry which is preliminary data.</text>
</comment>
<reference evidence="1 2" key="2">
    <citation type="journal article" date="2022" name="Mol. Ecol. Resour.">
        <title>The genomes of chicory, endive, great burdock and yacon provide insights into Asteraceae paleo-polyploidization history and plant inulin production.</title>
        <authorList>
            <person name="Fan W."/>
            <person name="Wang S."/>
            <person name="Wang H."/>
            <person name="Wang A."/>
            <person name="Jiang F."/>
            <person name="Liu H."/>
            <person name="Zhao H."/>
            <person name="Xu D."/>
            <person name="Zhang Y."/>
        </authorList>
    </citation>
    <scope>NUCLEOTIDE SEQUENCE [LARGE SCALE GENOMIC DNA]</scope>
    <source>
        <strain evidence="2">cv. Punajuju</strain>
        <tissue evidence="1">Leaves</tissue>
    </source>
</reference>
<accession>A0ACB9FAT4</accession>
<name>A0ACB9FAT4_CICIN</name>
<gene>
    <name evidence="1" type="ORF">L2E82_19098</name>
</gene>
<dbReference type="EMBL" id="CM042011">
    <property type="protein sequence ID" value="KAI3768429.1"/>
    <property type="molecule type" value="Genomic_DNA"/>
</dbReference>
<reference evidence="2" key="1">
    <citation type="journal article" date="2022" name="Mol. Ecol. Resour.">
        <title>The genomes of chicory, endive, great burdock and yacon provide insights into Asteraceae palaeo-polyploidization history and plant inulin production.</title>
        <authorList>
            <person name="Fan W."/>
            <person name="Wang S."/>
            <person name="Wang H."/>
            <person name="Wang A."/>
            <person name="Jiang F."/>
            <person name="Liu H."/>
            <person name="Zhao H."/>
            <person name="Xu D."/>
            <person name="Zhang Y."/>
        </authorList>
    </citation>
    <scope>NUCLEOTIDE SEQUENCE [LARGE SCALE GENOMIC DNA]</scope>
    <source>
        <strain evidence="2">cv. Punajuju</strain>
    </source>
</reference>
<evidence type="ECO:0000313" key="1">
    <source>
        <dbReference type="EMBL" id="KAI3768429.1"/>
    </source>
</evidence>
<keyword evidence="2" id="KW-1185">Reference proteome</keyword>